<dbReference type="AlphaFoldDB" id="A0A6G1H779"/>
<evidence type="ECO:0000313" key="1">
    <source>
        <dbReference type="EMBL" id="KAF1988880.1"/>
    </source>
</evidence>
<dbReference type="EMBL" id="ML977147">
    <property type="protein sequence ID" value="KAF1988880.1"/>
    <property type="molecule type" value="Genomic_DNA"/>
</dbReference>
<proteinExistence type="predicted"/>
<name>A0A6G1H779_9PEZI</name>
<sequence>MIGLVLSLISLKNTSKLSLSTSRALESWLRCLVVIGMSVGTHCMALCMAGHHGGLGWQGKSCGILIRLHGKVFSPSAVASCSFSLSIIKDKEPRPNRILVQISGGCPYWDLWA</sequence>
<gene>
    <name evidence="1" type="ORF">K402DRAFT_21965</name>
</gene>
<evidence type="ECO:0000313" key="2">
    <source>
        <dbReference type="Proteomes" id="UP000800041"/>
    </source>
</evidence>
<accession>A0A6G1H779</accession>
<dbReference type="Proteomes" id="UP000800041">
    <property type="component" value="Unassembled WGS sequence"/>
</dbReference>
<protein>
    <submittedName>
        <fullName evidence="1">Uncharacterized protein</fullName>
    </submittedName>
</protein>
<keyword evidence="2" id="KW-1185">Reference proteome</keyword>
<reference evidence="1" key="1">
    <citation type="journal article" date="2020" name="Stud. Mycol.">
        <title>101 Dothideomycetes genomes: a test case for predicting lifestyles and emergence of pathogens.</title>
        <authorList>
            <person name="Haridas S."/>
            <person name="Albert R."/>
            <person name="Binder M."/>
            <person name="Bloem J."/>
            <person name="Labutti K."/>
            <person name="Salamov A."/>
            <person name="Andreopoulos B."/>
            <person name="Baker S."/>
            <person name="Barry K."/>
            <person name="Bills G."/>
            <person name="Bluhm B."/>
            <person name="Cannon C."/>
            <person name="Castanera R."/>
            <person name="Culley D."/>
            <person name="Daum C."/>
            <person name="Ezra D."/>
            <person name="Gonzalez J."/>
            <person name="Henrissat B."/>
            <person name="Kuo A."/>
            <person name="Liang C."/>
            <person name="Lipzen A."/>
            <person name="Lutzoni F."/>
            <person name="Magnuson J."/>
            <person name="Mondo S."/>
            <person name="Nolan M."/>
            <person name="Ohm R."/>
            <person name="Pangilinan J."/>
            <person name="Park H.-J."/>
            <person name="Ramirez L."/>
            <person name="Alfaro M."/>
            <person name="Sun H."/>
            <person name="Tritt A."/>
            <person name="Yoshinaga Y."/>
            <person name="Zwiers L.-H."/>
            <person name="Turgeon B."/>
            <person name="Goodwin S."/>
            <person name="Spatafora J."/>
            <person name="Crous P."/>
            <person name="Grigoriev I."/>
        </authorList>
    </citation>
    <scope>NUCLEOTIDE SEQUENCE</scope>
    <source>
        <strain evidence="1">CBS 113979</strain>
    </source>
</reference>
<organism evidence="1 2">
    <name type="scientific">Aulographum hederae CBS 113979</name>
    <dbReference type="NCBI Taxonomy" id="1176131"/>
    <lineage>
        <taxon>Eukaryota</taxon>
        <taxon>Fungi</taxon>
        <taxon>Dikarya</taxon>
        <taxon>Ascomycota</taxon>
        <taxon>Pezizomycotina</taxon>
        <taxon>Dothideomycetes</taxon>
        <taxon>Pleosporomycetidae</taxon>
        <taxon>Aulographales</taxon>
        <taxon>Aulographaceae</taxon>
    </lineage>
</organism>